<dbReference type="Proteomes" id="UP000315724">
    <property type="component" value="Chromosome"/>
</dbReference>
<feature type="chain" id="PRO_5022236020" description="DUF3352 domain-containing protein" evidence="1">
    <location>
        <begin position="22"/>
        <end position="559"/>
    </location>
</feature>
<sequence length="559" mass="60464" precursor="true">MFKRIFFTVSLSLSLAVTAVAQDSPLELFHKDVDVVLRLAEPDKTTENIVALVNGAQPGFGEIARGAILENLGKAISNPTLTGADQSRDWHVGIFTNGQDEPSVVFAIPTVEADDFVSALGDGFDSSVHGKYVLYTDKGTVPDVPEAANSLAKEMSEKTKAAFDMGEISLHVNSKHLVNSYRDELSTAYDQVLEGLNQIRFAMPQDSGINIGPIIELYGTLAEHLFQSVRDSKSLTIAVSLGAKGVRIEEYTEFTKASKTAKLLTAHPTAGMADLVKLPKDAVAYYGLSGGLEESIKWSMDLTAGMSQDADVRENLQKVFSDLDEVEFGVMVGSIAIGNSADGLFQVAGIADVKPMDKFKSYMRNSIGAMKELKMPGMTQTSEIAEDAETYGDYKADVVTIKQEFDEDSPQAEMQSRMQKVLFGSNGMQSRVIYMEDRYLTVMGGGPEATKSAVAGLSSSSNTQIEKPREILMKEANFIGLLDLPGGVAAGLKAASEMDEFPLPVDAQMVDNLNLTPSFIGLGIAIEEDAIRCRTDIPMEQIQGISKLAILFIGMQNRL</sequence>
<protein>
    <recommendedName>
        <fullName evidence="4">DUF3352 domain-containing protein</fullName>
    </recommendedName>
</protein>
<evidence type="ECO:0008006" key="4">
    <source>
        <dbReference type="Google" id="ProtNLM"/>
    </source>
</evidence>
<evidence type="ECO:0000313" key="3">
    <source>
        <dbReference type="Proteomes" id="UP000315724"/>
    </source>
</evidence>
<organism evidence="2 3">
    <name type="scientific">Thalassoglobus polymorphus</name>
    <dbReference type="NCBI Taxonomy" id="2527994"/>
    <lineage>
        <taxon>Bacteria</taxon>
        <taxon>Pseudomonadati</taxon>
        <taxon>Planctomycetota</taxon>
        <taxon>Planctomycetia</taxon>
        <taxon>Planctomycetales</taxon>
        <taxon>Planctomycetaceae</taxon>
        <taxon>Thalassoglobus</taxon>
    </lineage>
</organism>
<feature type="signal peptide" evidence="1">
    <location>
        <begin position="1"/>
        <end position="21"/>
    </location>
</feature>
<dbReference type="OrthoDB" id="211205at2"/>
<evidence type="ECO:0000313" key="2">
    <source>
        <dbReference type="EMBL" id="QDT34731.1"/>
    </source>
</evidence>
<gene>
    <name evidence="2" type="ORF">Mal48_40030</name>
</gene>
<keyword evidence="1" id="KW-0732">Signal</keyword>
<name>A0A517QSY1_9PLAN</name>
<accession>A0A517QSY1</accession>
<dbReference type="AlphaFoldDB" id="A0A517QSY1"/>
<dbReference type="KEGG" id="tpol:Mal48_40030"/>
<reference evidence="2 3" key="1">
    <citation type="submission" date="2019-02" db="EMBL/GenBank/DDBJ databases">
        <title>Deep-cultivation of Planctomycetes and their phenomic and genomic characterization uncovers novel biology.</title>
        <authorList>
            <person name="Wiegand S."/>
            <person name="Jogler M."/>
            <person name="Boedeker C."/>
            <person name="Pinto D."/>
            <person name="Vollmers J."/>
            <person name="Rivas-Marin E."/>
            <person name="Kohn T."/>
            <person name="Peeters S.H."/>
            <person name="Heuer A."/>
            <person name="Rast P."/>
            <person name="Oberbeckmann S."/>
            <person name="Bunk B."/>
            <person name="Jeske O."/>
            <person name="Meyerdierks A."/>
            <person name="Storesund J.E."/>
            <person name="Kallscheuer N."/>
            <person name="Luecker S."/>
            <person name="Lage O.M."/>
            <person name="Pohl T."/>
            <person name="Merkel B.J."/>
            <person name="Hornburger P."/>
            <person name="Mueller R.-W."/>
            <person name="Bruemmer F."/>
            <person name="Labrenz M."/>
            <person name="Spormann A.M."/>
            <person name="Op den Camp H."/>
            <person name="Overmann J."/>
            <person name="Amann R."/>
            <person name="Jetten M.S.M."/>
            <person name="Mascher T."/>
            <person name="Medema M.H."/>
            <person name="Devos D.P."/>
            <person name="Kaster A.-K."/>
            <person name="Ovreas L."/>
            <person name="Rohde M."/>
            <person name="Galperin M.Y."/>
            <person name="Jogler C."/>
        </authorList>
    </citation>
    <scope>NUCLEOTIDE SEQUENCE [LARGE SCALE GENOMIC DNA]</scope>
    <source>
        <strain evidence="2 3">Mal48</strain>
    </source>
</reference>
<keyword evidence="3" id="KW-1185">Reference proteome</keyword>
<proteinExistence type="predicted"/>
<evidence type="ECO:0000256" key="1">
    <source>
        <dbReference type="SAM" id="SignalP"/>
    </source>
</evidence>
<dbReference type="RefSeq" id="WP_145203139.1">
    <property type="nucleotide sequence ID" value="NZ_CP036267.1"/>
</dbReference>
<dbReference type="EMBL" id="CP036267">
    <property type="protein sequence ID" value="QDT34731.1"/>
    <property type="molecule type" value="Genomic_DNA"/>
</dbReference>